<dbReference type="HOGENOM" id="CLU_1922024_0_0_1"/>
<feature type="non-terminal residue" evidence="2">
    <location>
        <position position="1"/>
    </location>
</feature>
<dbReference type="OrthoDB" id="29851at2759"/>
<evidence type="ECO:0000256" key="1">
    <source>
        <dbReference type="SAM" id="MobiDB-lite"/>
    </source>
</evidence>
<dbReference type="eggNOG" id="KOG0101">
    <property type="taxonomic scope" value="Eukaryota"/>
</dbReference>
<dbReference type="Proteomes" id="UP000015441">
    <property type="component" value="Unassembled WGS sequence"/>
</dbReference>
<organism evidence="2 3">
    <name type="scientific">Blumeria graminis f. sp. hordei (strain DH14)</name>
    <name type="common">Barley powdery mildew</name>
    <name type="synonym">Oidium monilioides f. sp. hordei</name>
    <dbReference type="NCBI Taxonomy" id="546991"/>
    <lineage>
        <taxon>Eukaryota</taxon>
        <taxon>Fungi</taxon>
        <taxon>Dikarya</taxon>
        <taxon>Ascomycota</taxon>
        <taxon>Pezizomycotina</taxon>
        <taxon>Leotiomycetes</taxon>
        <taxon>Erysiphales</taxon>
        <taxon>Erysiphaceae</taxon>
        <taxon>Blumeria</taxon>
        <taxon>Blumeria hordei</taxon>
    </lineage>
</organism>
<dbReference type="STRING" id="546991.N1JD74"/>
<comment type="caution">
    <text evidence="2">The sequence shown here is derived from an EMBL/GenBank/DDBJ whole genome shotgun (WGS) entry which is preliminary data.</text>
</comment>
<evidence type="ECO:0000313" key="3">
    <source>
        <dbReference type="Proteomes" id="UP000015441"/>
    </source>
</evidence>
<dbReference type="InParanoid" id="N1JD74"/>
<feature type="compositionally biased region" description="Acidic residues" evidence="1">
    <location>
        <begin position="56"/>
        <end position="70"/>
    </location>
</feature>
<sequence length="132" mass="14062">FCSILFPETGVPVRRTIQIAAPSAGGDVLIAIAEGDSSIKVTKPEAKPKTNGGSTDGDEESEEDEDEDEELREKIWKASKIIGHAAIRGVQKAGKIEITLSISDDLKITITARELGAKSSIVRGMAQLEMSP</sequence>
<keyword evidence="3" id="KW-1185">Reference proteome</keyword>
<reference evidence="2 3" key="1">
    <citation type="journal article" date="2010" name="Science">
        <title>Genome expansion and gene loss in powdery mildew fungi reveal tradeoffs in extreme parasitism.</title>
        <authorList>
            <person name="Spanu P.D."/>
            <person name="Abbott J.C."/>
            <person name="Amselem J."/>
            <person name="Burgis T.A."/>
            <person name="Soanes D.M."/>
            <person name="Stueber K."/>
            <person name="Ver Loren van Themaat E."/>
            <person name="Brown J.K.M."/>
            <person name="Butcher S.A."/>
            <person name="Gurr S.J."/>
            <person name="Lebrun M.-H."/>
            <person name="Ridout C.J."/>
            <person name="Schulze-Lefert P."/>
            <person name="Talbot N.J."/>
            <person name="Ahmadinejad N."/>
            <person name="Ametz C."/>
            <person name="Barton G.R."/>
            <person name="Benjdia M."/>
            <person name="Bidzinski P."/>
            <person name="Bindschedler L.V."/>
            <person name="Both M."/>
            <person name="Brewer M.T."/>
            <person name="Cadle-Davidson L."/>
            <person name="Cadle-Davidson M.M."/>
            <person name="Collemare J."/>
            <person name="Cramer R."/>
            <person name="Frenkel O."/>
            <person name="Godfrey D."/>
            <person name="Harriman J."/>
            <person name="Hoede C."/>
            <person name="King B.C."/>
            <person name="Klages S."/>
            <person name="Kleemann J."/>
            <person name="Knoll D."/>
            <person name="Koti P.S."/>
            <person name="Kreplak J."/>
            <person name="Lopez-Ruiz F.J."/>
            <person name="Lu X."/>
            <person name="Maekawa T."/>
            <person name="Mahanil S."/>
            <person name="Micali C."/>
            <person name="Milgroom M.G."/>
            <person name="Montana G."/>
            <person name="Noir S."/>
            <person name="O'Connell R.J."/>
            <person name="Oberhaensli S."/>
            <person name="Parlange F."/>
            <person name="Pedersen C."/>
            <person name="Quesneville H."/>
            <person name="Reinhardt R."/>
            <person name="Rott M."/>
            <person name="Sacristan S."/>
            <person name="Schmidt S.M."/>
            <person name="Schoen M."/>
            <person name="Skamnioti P."/>
            <person name="Sommer H."/>
            <person name="Stephens A."/>
            <person name="Takahara H."/>
            <person name="Thordal-Christensen H."/>
            <person name="Vigouroux M."/>
            <person name="Wessling R."/>
            <person name="Wicker T."/>
            <person name="Panstruga R."/>
        </authorList>
    </citation>
    <scope>NUCLEOTIDE SEQUENCE [LARGE SCALE GENOMIC DNA]</scope>
    <source>
        <strain evidence="2">DH14</strain>
    </source>
</reference>
<feature type="region of interest" description="Disordered" evidence="1">
    <location>
        <begin position="40"/>
        <end position="72"/>
    </location>
</feature>
<gene>
    <name evidence="2" type="ORF">BGHDH14_bghG003813000002001</name>
</gene>
<evidence type="ECO:0000313" key="2">
    <source>
        <dbReference type="EMBL" id="CCU77534.1"/>
    </source>
</evidence>
<proteinExistence type="predicted"/>
<dbReference type="EMBL" id="CAUH01003813">
    <property type="protein sequence ID" value="CCU77534.1"/>
    <property type="molecule type" value="Genomic_DNA"/>
</dbReference>
<protein>
    <submittedName>
        <fullName evidence="2">Hsp70 chaperone (BiP)</fullName>
    </submittedName>
</protein>
<dbReference type="AlphaFoldDB" id="N1JD74"/>
<name>N1JD74_BLUG1</name>
<accession>N1JD74</accession>